<dbReference type="SUPFAM" id="SSF54695">
    <property type="entry name" value="POZ domain"/>
    <property type="match status" value="1"/>
</dbReference>
<sequence length="868" mass="98010">MDKLIAGGICVAIDPAFLRDSILSHSDFFASAYRTQQLTIRHLNALIQFLLKEGLSSILDVPILPLRNPIGGLATIGRYEGHYPYIWCTDQETVLLERLFPTTTRILEPSLAGNHLLKHPDLNVRALGSAEVAELIQQHYSGRVSCELSSANEIRVDALCKELSQLKVDYAAIKEVTLVRTTSTSRGLRQYLSIARCSGVDVFPEPSEHARFSEIIRYLKHLGAIFVPVGSLRSSLQAQLRLDAFSTRRVLDFLTSVKSSGRDIIGYFAQLNDTSSNALARQIRTWLLETVHVSSYLGVAKYLPVWPVIRRGEMHPRLVPASDVEMLAAGYTLATFEPFLRHGHTIVEFSSTLSRLQLEPLKPRQLWNRLDLTNTTTVSEADLPLLIPVLKFFINNDESWSKSICVPDSCRRMRDAQDLFARSEPLYVAALAEQPQRLIHPALRHLEAGLKKYGLRMNVDIDNFRECAQAIHDSSGEEGAAAHVFQYFADRLPLLIPASNAWAWNRLDDLRFIPRSQSRSTRHAFPLSGYVKELPFLVSPSETLRPEHEAIGWTQRALPTRPENGLDRLLIARPSFGVPSVREVVHHLKALARIASDQAPTLELLGDITQTYQWLEERNVEAGDHLLDFHTEPLFLNVDDPRTECWQWDSAEQLIFNAPDEDRRRAVRGFLQQYRKLILAGGGHEIQAADRPEVPRSSAEEALNIWRCALRYFRDQKKFVDVTIWAEDAVFDAHRVVLAASSEYFKTLFASGVAESQESAISVAEYRQNIVRHALSYIYEGMITNELDNEDDLIELLRLAVTWGLNGLNIDVQQLLIAKITPKTYRDLRQLGDECRYSSMGEPVPALLANACVNFAEKNARELRSLGV</sequence>
<gene>
    <name evidence="2" type="ORF">PUNSTDRAFT_146680</name>
</gene>
<dbReference type="Proteomes" id="UP000054196">
    <property type="component" value="Unassembled WGS sequence"/>
</dbReference>
<accession>R7S331</accession>
<keyword evidence="3" id="KW-1185">Reference proteome</keyword>
<evidence type="ECO:0000313" key="2">
    <source>
        <dbReference type="EMBL" id="EIN04202.1"/>
    </source>
</evidence>
<dbReference type="KEGG" id="psq:PUNSTDRAFT_146680"/>
<dbReference type="eggNOG" id="KOG4441">
    <property type="taxonomic scope" value="Eukaryota"/>
</dbReference>
<dbReference type="PROSITE" id="PS50097">
    <property type="entry name" value="BTB"/>
    <property type="match status" value="1"/>
</dbReference>
<dbReference type="RefSeq" id="XP_007388673.1">
    <property type="nucleotide sequence ID" value="XM_007388611.1"/>
</dbReference>
<name>R7S331_PUNST</name>
<dbReference type="InterPro" id="IPR011333">
    <property type="entry name" value="SKP1/BTB/POZ_sf"/>
</dbReference>
<dbReference type="GeneID" id="18881693"/>
<dbReference type="CDD" id="cd18186">
    <property type="entry name" value="BTB_POZ_ZBTB_KLHL-like"/>
    <property type="match status" value="1"/>
</dbReference>
<reference evidence="3" key="1">
    <citation type="journal article" date="2012" name="Science">
        <title>The Paleozoic origin of enzymatic lignin decomposition reconstructed from 31 fungal genomes.</title>
        <authorList>
            <person name="Floudas D."/>
            <person name="Binder M."/>
            <person name="Riley R."/>
            <person name="Barry K."/>
            <person name="Blanchette R.A."/>
            <person name="Henrissat B."/>
            <person name="Martinez A.T."/>
            <person name="Otillar R."/>
            <person name="Spatafora J.W."/>
            <person name="Yadav J.S."/>
            <person name="Aerts A."/>
            <person name="Benoit I."/>
            <person name="Boyd A."/>
            <person name="Carlson A."/>
            <person name="Copeland A."/>
            <person name="Coutinho P.M."/>
            <person name="de Vries R.P."/>
            <person name="Ferreira P."/>
            <person name="Findley K."/>
            <person name="Foster B."/>
            <person name="Gaskell J."/>
            <person name="Glotzer D."/>
            <person name="Gorecki P."/>
            <person name="Heitman J."/>
            <person name="Hesse C."/>
            <person name="Hori C."/>
            <person name="Igarashi K."/>
            <person name="Jurgens J.A."/>
            <person name="Kallen N."/>
            <person name="Kersten P."/>
            <person name="Kohler A."/>
            <person name="Kuees U."/>
            <person name="Kumar T.K.A."/>
            <person name="Kuo A."/>
            <person name="LaButti K."/>
            <person name="Larrondo L.F."/>
            <person name="Lindquist E."/>
            <person name="Ling A."/>
            <person name="Lombard V."/>
            <person name="Lucas S."/>
            <person name="Lundell T."/>
            <person name="Martin R."/>
            <person name="McLaughlin D.J."/>
            <person name="Morgenstern I."/>
            <person name="Morin E."/>
            <person name="Murat C."/>
            <person name="Nagy L.G."/>
            <person name="Nolan M."/>
            <person name="Ohm R.A."/>
            <person name="Patyshakuliyeva A."/>
            <person name="Rokas A."/>
            <person name="Ruiz-Duenas F.J."/>
            <person name="Sabat G."/>
            <person name="Salamov A."/>
            <person name="Samejima M."/>
            <person name="Schmutz J."/>
            <person name="Slot J.C."/>
            <person name="St John F."/>
            <person name="Stenlid J."/>
            <person name="Sun H."/>
            <person name="Sun S."/>
            <person name="Syed K."/>
            <person name="Tsang A."/>
            <person name="Wiebenga A."/>
            <person name="Young D."/>
            <person name="Pisabarro A."/>
            <person name="Eastwood D.C."/>
            <person name="Martin F."/>
            <person name="Cullen D."/>
            <person name="Grigoriev I.V."/>
            <person name="Hibbett D.S."/>
        </authorList>
    </citation>
    <scope>NUCLEOTIDE SEQUENCE [LARGE SCALE GENOMIC DNA]</scope>
    <source>
        <strain evidence="3">HHB-11173 SS5</strain>
    </source>
</reference>
<dbReference type="AlphaFoldDB" id="R7S331"/>
<evidence type="ECO:0000313" key="3">
    <source>
        <dbReference type="Proteomes" id="UP000054196"/>
    </source>
</evidence>
<dbReference type="PANTHER" id="PTHR24410:SF23">
    <property type="entry name" value="BTB DOMAIN-CONTAINING PROTEIN-RELATED"/>
    <property type="match status" value="1"/>
</dbReference>
<dbReference type="EMBL" id="JH687556">
    <property type="protein sequence ID" value="EIN04202.1"/>
    <property type="molecule type" value="Genomic_DNA"/>
</dbReference>
<organism evidence="2 3">
    <name type="scientific">Punctularia strigosozonata (strain HHB-11173)</name>
    <name type="common">White-rot fungus</name>
    <dbReference type="NCBI Taxonomy" id="741275"/>
    <lineage>
        <taxon>Eukaryota</taxon>
        <taxon>Fungi</taxon>
        <taxon>Dikarya</taxon>
        <taxon>Basidiomycota</taxon>
        <taxon>Agaricomycotina</taxon>
        <taxon>Agaricomycetes</taxon>
        <taxon>Corticiales</taxon>
        <taxon>Punctulariaceae</taxon>
        <taxon>Punctularia</taxon>
    </lineage>
</organism>
<dbReference type="Gene3D" id="3.30.710.10">
    <property type="entry name" value="Potassium Channel Kv1.1, Chain A"/>
    <property type="match status" value="1"/>
</dbReference>
<protein>
    <recommendedName>
        <fullName evidence="1">BTB domain-containing protein</fullName>
    </recommendedName>
</protein>
<dbReference type="OMA" id="YCREYES"/>
<dbReference type="PANTHER" id="PTHR24410">
    <property type="entry name" value="HL07962P-RELATED"/>
    <property type="match status" value="1"/>
</dbReference>
<dbReference type="InterPro" id="IPR051481">
    <property type="entry name" value="BTB-POZ/Galectin-3-binding"/>
</dbReference>
<proteinExistence type="predicted"/>
<dbReference type="SMART" id="SM00225">
    <property type="entry name" value="BTB"/>
    <property type="match status" value="1"/>
</dbReference>
<dbReference type="InterPro" id="IPR000210">
    <property type="entry name" value="BTB/POZ_dom"/>
</dbReference>
<dbReference type="OrthoDB" id="1262810at2759"/>
<evidence type="ECO:0000259" key="1">
    <source>
        <dbReference type="PROSITE" id="PS50097"/>
    </source>
</evidence>
<dbReference type="HOGENOM" id="CLU_330416_0_0_1"/>
<feature type="domain" description="BTB" evidence="1">
    <location>
        <begin position="720"/>
        <end position="787"/>
    </location>
</feature>
<dbReference type="Pfam" id="PF00651">
    <property type="entry name" value="BTB"/>
    <property type="match status" value="1"/>
</dbReference>